<accession>A0A2P5KE80</accession>
<dbReference type="CDD" id="cd01144">
    <property type="entry name" value="BtuF"/>
    <property type="match status" value="1"/>
</dbReference>
<reference evidence="4 5" key="1">
    <citation type="submission" date="2018-01" db="EMBL/GenBank/DDBJ databases">
        <title>Genomic Encyclopedia of Type Strains, Phase III (KMG-III): the genomes of soil and plant-associated and newly described type strains.</title>
        <authorList>
            <person name="Whitman W."/>
        </authorList>
    </citation>
    <scope>NUCLEOTIDE SEQUENCE [LARGE SCALE GENOMIC DNA]</scope>
    <source>
        <strain evidence="4 5">HKI456</strain>
    </source>
</reference>
<gene>
    <name evidence="4" type="ORF">B0O95_10183</name>
</gene>
<dbReference type="Proteomes" id="UP000243096">
    <property type="component" value="Unassembled WGS sequence"/>
</dbReference>
<feature type="domain" description="Fe/B12 periplasmic-binding" evidence="3">
    <location>
        <begin position="80"/>
        <end position="346"/>
    </location>
</feature>
<evidence type="ECO:0000256" key="2">
    <source>
        <dbReference type="SAM" id="MobiDB-lite"/>
    </source>
</evidence>
<evidence type="ECO:0000256" key="1">
    <source>
        <dbReference type="ARBA" id="ARBA00022729"/>
    </source>
</evidence>
<dbReference type="PANTHER" id="PTHR42860:SF1">
    <property type="entry name" value="VITAMIN B12-BINDING PROTEIN"/>
    <property type="match status" value="1"/>
</dbReference>
<dbReference type="InterPro" id="IPR002491">
    <property type="entry name" value="ABC_transptr_periplasmic_BD"/>
</dbReference>
<proteinExistence type="predicted"/>
<dbReference type="InterPro" id="IPR051030">
    <property type="entry name" value="Vitamin_B12-ABC_binding"/>
</dbReference>
<keyword evidence="5" id="KW-1185">Reference proteome</keyword>
<dbReference type="PANTHER" id="PTHR42860">
    <property type="entry name" value="VITAMIN B12-BINDING PROTEIN"/>
    <property type="match status" value="1"/>
</dbReference>
<evidence type="ECO:0000313" key="4">
    <source>
        <dbReference type="EMBL" id="PPB85000.1"/>
    </source>
</evidence>
<comment type="caution">
    <text evidence="4">The sequence shown here is derived from an EMBL/GenBank/DDBJ whole genome shotgun (WGS) entry which is preliminary data.</text>
</comment>
<dbReference type="SUPFAM" id="SSF53807">
    <property type="entry name" value="Helical backbone' metal receptor"/>
    <property type="match status" value="1"/>
</dbReference>
<dbReference type="NCBIfam" id="NF038402">
    <property type="entry name" value="TroA_like"/>
    <property type="match status" value="1"/>
</dbReference>
<evidence type="ECO:0000313" key="5">
    <source>
        <dbReference type="Proteomes" id="UP000243096"/>
    </source>
</evidence>
<dbReference type="Pfam" id="PF01497">
    <property type="entry name" value="Peripla_BP_2"/>
    <property type="match status" value="1"/>
</dbReference>
<dbReference type="AlphaFoldDB" id="A0A2P5KE80"/>
<dbReference type="InterPro" id="IPR054828">
    <property type="entry name" value="Vit_B12_bind_prot"/>
</dbReference>
<keyword evidence="1" id="KW-0732">Signal</keyword>
<feature type="region of interest" description="Disordered" evidence="2">
    <location>
        <begin position="278"/>
        <end position="297"/>
    </location>
</feature>
<organism evidence="4 5">
    <name type="scientific">Mycetohabitans endofungorum</name>
    <dbReference type="NCBI Taxonomy" id="417203"/>
    <lineage>
        <taxon>Bacteria</taxon>
        <taxon>Pseudomonadati</taxon>
        <taxon>Pseudomonadota</taxon>
        <taxon>Betaproteobacteria</taxon>
        <taxon>Burkholderiales</taxon>
        <taxon>Burkholderiaceae</taxon>
        <taxon>Mycetohabitans</taxon>
    </lineage>
</organism>
<dbReference type="RefSeq" id="WP_323071765.1">
    <property type="nucleotide sequence ID" value="NZ_CP062178.1"/>
</dbReference>
<evidence type="ECO:0000259" key="3">
    <source>
        <dbReference type="PROSITE" id="PS50983"/>
    </source>
</evidence>
<protein>
    <submittedName>
        <fullName evidence="4">Iron complex transport system substrate-binding protein</fullName>
    </submittedName>
</protein>
<name>A0A2P5KE80_9BURK</name>
<dbReference type="Gene3D" id="3.40.50.1980">
    <property type="entry name" value="Nitrogenase molybdenum iron protein domain"/>
    <property type="match status" value="2"/>
</dbReference>
<sequence>MALGRFYRIAGGAPARPAPRAARRARARVAAGRRTAQSGVLAGLLLALAGGGAPAACAAAPVQVLDDSGARVTLNAPARRVVSLAPSVTELIYAAGGGNRLVGTVSFSDYPSAARDVPVIGSYTTLDLERIAATHPDLIVVWWHGNPQRQVERLKSLHVPLFYSEPHRLADIGSTLIRLGTLLGTEPQAREAARAFDTRIAALRQRYASRPPVSVFFQLWDDPLMTLNGTHIISDVISVCGGRNLFGSLGELVPTVSTEAVIAADPDAIVAARPEPARAHRAAQSTDPSGGDPALRGWRRWPGMRAVARDNLFTVDADLISRPGPRLADATALLCQELEQVRQRAPSRRPTGSLHP</sequence>
<dbReference type="PROSITE" id="PS50983">
    <property type="entry name" value="FE_B12_PBP"/>
    <property type="match status" value="1"/>
</dbReference>
<dbReference type="EMBL" id="PRDW01000001">
    <property type="protein sequence ID" value="PPB85000.1"/>
    <property type="molecule type" value="Genomic_DNA"/>
</dbReference>